<comment type="caution">
    <text evidence="1">The sequence shown here is derived from an EMBL/GenBank/DDBJ whole genome shotgun (WGS) entry which is preliminary data.</text>
</comment>
<name>A0ABY2SCK7_9PSEU</name>
<organism evidence="1 2">
    <name type="scientific">Prauserella endophytica</name>
    <dbReference type="NCBI Taxonomy" id="1592324"/>
    <lineage>
        <taxon>Bacteria</taxon>
        <taxon>Bacillati</taxon>
        <taxon>Actinomycetota</taxon>
        <taxon>Actinomycetes</taxon>
        <taxon>Pseudonocardiales</taxon>
        <taxon>Pseudonocardiaceae</taxon>
        <taxon>Prauserella</taxon>
        <taxon>Prauserella coralliicola group</taxon>
    </lineage>
</organism>
<dbReference type="EMBL" id="SWMS01000002">
    <property type="protein sequence ID" value="TKG72750.1"/>
    <property type="molecule type" value="Genomic_DNA"/>
</dbReference>
<keyword evidence="2" id="KW-1185">Reference proteome</keyword>
<evidence type="ECO:0000313" key="2">
    <source>
        <dbReference type="Proteomes" id="UP000309992"/>
    </source>
</evidence>
<accession>A0ABY2SCK7</accession>
<reference evidence="1 2" key="1">
    <citation type="journal article" date="2015" name="Antonie Van Leeuwenhoek">
        <title>Prauserella endophytica sp. nov., an endophytic actinobacterium isolated from Tamarix taklamakanensis.</title>
        <authorList>
            <person name="Liu J.M."/>
            <person name="Habden X."/>
            <person name="Guo L."/>
            <person name="Tuo L."/>
            <person name="Jiang Z.K."/>
            <person name="Liu S.W."/>
            <person name="Liu X.F."/>
            <person name="Chen L."/>
            <person name="Li R.F."/>
            <person name="Zhang Y.Q."/>
            <person name="Sun C.H."/>
        </authorList>
    </citation>
    <scope>NUCLEOTIDE SEQUENCE [LARGE SCALE GENOMIC DNA]</scope>
    <source>
        <strain evidence="1 2">CGMCC 4.7182</strain>
    </source>
</reference>
<gene>
    <name evidence="1" type="ORF">FCN18_05825</name>
</gene>
<proteinExistence type="predicted"/>
<sequence length="174" mass="19919">MWRVGECLCCGRRVWGTRRGYYLDAGEAGLLLRLLGAPRTEGEVRPISLYGHRRWLVHASCARQRPQEMEAVFREQRIAALQRDHRVRERAERLRGTELTAGMSQREVVRLLGEPLARMSVGELLARQRSVRFLGGSPGEVELWFFEVLPSPDRVLRIAFGDGRVLGIEEVDRP</sequence>
<protein>
    <submittedName>
        <fullName evidence="1">Uncharacterized protein</fullName>
    </submittedName>
</protein>
<dbReference type="RefSeq" id="WP_112269957.1">
    <property type="nucleotide sequence ID" value="NZ_SWMS01000002.1"/>
</dbReference>
<dbReference type="Proteomes" id="UP000309992">
    <property type="component" value="Unassembled WGS sequence"/>
</dbReference>
<evidence type="ECO:0000313" key="1">
    <source>
        <dbReference type="EMBL" id="TKG72750.1"/>
    </source>
</evidence>